<reference evidence="1 2" key="1">
    <citation type="submission" date="2016-11" db="EMBL/GenBank/DDBJ databases">
        <authorList>
            <person name="Jaros S."/>
            <person name="Januszkiewicz K."/>
            <person name="Wedrychowicz H."/>
        </authorList>
    </citation>
    <scope>NUCLEOTIDE SEQUENCE [LARGE SCALE GENOMIC DNA]</scope>
    <source>
        <strain evidence="1 2">DSM 45627</strain>
    </source>
</reference>
<protein>
    <submittedName>
        <fullName evidence="1">Uncharacterized protein</fullName>
    </submittedName>
</protein>
<sequence>MSRHDELRDYVAREAQDLFQAGRVGLYEFFDELRQFDELSNVEREAIARDAVVSLIETGACRLVWKVWADTQYEEPARLADITDVEWQVPTEQPYLAVEPI</sequence>
<dbReference type="AlphaFoldDB" id="A0A1M5S835"/>
<organism evidence="1 2">
    <name type="scientific">Jatrophihabitans endophyticus</name>
    <dbReference type="NCBI Taxonomy" id="1206085"/>
    <lineage>
        <taxon>Bacteria</taxon>
        <taxon>Bacillati</taxon>
        <taxon>Actinomycetota</taxon>
        <taxon>Actinomycetes</taxon>
        <taxon>Jatrophihabitantales</taxon>
        <taxon>Jatrophihabitantaceae</taxon>
        <taxon>Jatrophihabitans</taxon>
    </lineage>
</organism>
<accession>A0A1M5S835</accession>
<keyword evidence="2" id="KW-1185">Reference proteome</keyword>
<name>A0A1M5S835_9ACTN</name>
<dbReference type="STRING" id="1206085.SAMN05443575_3760"/>
<gene>
    <name evidence="1" type="ORF">SAMN05443575_3760</name>
</gene>
<dbReference type="Proteomes" id="UP000186132">
    <property type="component" value="Unassembled WGS sequence"/>
</dbReference>
<evidence type="ECO:0000313" key="2">
    <source>
        <dbReference type="Proteomes" id="UP000186132"/>
    </source>
</evidence>
<evidence type="ECO:0000313" key="1">
    <source>
        <dbReference type="EMBL" id="SHH34448.1"/>
    </source>
</evidence>
<proteinExistence type="predicted"/>
<dbReference type="EMBL" id="FQVU01000005">
    <property type="protein sequence ID" value="SHH34448.1"/>
    <property type="molecule type" value="Genomic_DNA"/>
</dbReference>